<comment type="caution">
    <text evidence="1">The sequence shown here is derived from an EMBL/GenBank/DDBJ whole genome shotgun (WGS) entry which is preliminary data.</text>
</comment>
<sequence length="85" mass="9721">MADMVIGNIEDGTSDEEIQELLVKYGFPVYDHIEHVPGDGSRPAVLLSFKGTEPAALRMLQPRIHNLFWKNRRINVVIMQERSDD</sequence>
<dbReference type="CDD" id="cd00590">
    <property type="entry name" value="RRM_SF"/>
    <property type="match status" value="1"/>
</dbReference>
<dbReference type="Proteomes" id="UP000295509">
    <property type="component" value="Unassembled WGS sequence"/>
</dbReference>
<accession>A0A4R8LVQ4</accession>
<proteinExistence type="predicted"/>
<dbReference type="SUPFAM" id="SSF54928">
    <property type="entry name" value="RNA-binding domain, RBD"/>
    <property type="match status" value="1"/>
</dbReference>
<dbReference type="GO" id="GO:0003676">
    <property type="term" value="F:nucleic acid binding"/>
    <property type="evidence" value="ECO:0007669"/>
    <property type="project" value="InterPro"/>
</dbReference>
<organism evidence="1 2">
    <name type="scientific">Paraburkholderia rhizosphaerae</name>
    <dbReference type="NCBI Taxonomy" id="480658"/>
    <lineage>
        <taxon>Bacteria</taxon>
        <taxon>Pseudomonadati</taxon>
        <taxon>Pseudomonadota</taxon>
        <taxon>Betaproteobacteria</taxon>
        <taxon>Burkholderiales</taxon>
        <taxon>Burkholderiaceae</taxon>
        <taxon>Paraburkholderia</taxon>
    </lineage>
</organism>
<dbReference type="AlphaFoldDB" id="A0A4R8LVQ4"/>
<reference evidence="1 2" key="1">
    <citation type="submission" date="2019-03" db="EMBL/GenBank/DDBJ databases">
        <title>Genomic Encyclopedia of Type Strains, Phase III (KMG-III): the genomes of soil and plant-associated and newly described type strains.</title>
        <authorList>
            <person name="Whitman W."/>
        </authorList>
    </citation>
    <scope>NUCLEOTIDE SEQUENCE [LARGE SCALE GENOMIC DNA]</scope>
    <source>
        <strain evidence="1 2">LMG 29544</strain>
    </source>
</reference>
<dbReference type="InterPro" id="IPR035979">
    <property type="entry name" value="RBD_domain_sf"/>
</dbReference>
<gene>
    <name evidence="1" type="ORF">BX592_108104</name>
</gene>
<keyword evidence="2" id="KW-1185">Reference proteome</keyword>
<protein>
    <recommendedName>
        <fullName evidence="3">RNA recognition motif-containing protein</fullName>
    </recommendedName>
</protein>
<name>A0A4R8LVQ4_9BURK</name>
<dbReference type="OrthoDB" id="8853072at2"/>
<evidence type="ECO:0008006" key="3">
    <source>
        <dbReference type="Google" id="ProtNLM"/>
    </source>
</evidence>
<dbReference type="EMBL" id="SORE01000008">
    <property type="protein sequence ID" value="TDY50867.1"/>
    <property type="molecule type" value="Genomic_DNA"/>
</dbReference>
<evidence type="ECO:0000313" key="2">
    <source>
        <dbReference type="Proteomes" id="UP000295509"/>
    </source>
</evidence>
<dbReference type="RefSeq" id="WP_134192111.1">
    <property type="nucleotide sequence ID" value="NZ_JBHLUW010000003.1"/>
</dbReference>
<evidence type="ECO:0000313" key="1">
    <source>
        <dbReference type="EMBL" id="TDY50867.1"/>
    </source>
</evidence>